<feature type="region of interest" description="Disordered" evidence="1">
    <location>
        <begin position="99"/>
        <end position="154"/>
    </location>
</feature>
<feature type="compositionally biased region" description="Low complexity" evidence="1">
    <location>
        <begin position="125"/>
        <end position="139"/>
    </location>
</feature>
<dbReference type="AlphaFoldDB" id="A0A7F5RJ46"/>
<keyword evidence="2" id="KW-1185">Reference proteome</keyword>
<dbReference type="RefSeq" id="XP_025836013.1">
    <property type="nucleotide sequence ID" value="XM_025980228.1"/>
</dbReference>
<dbReference type="GeneID" id="112906310"/>
<reference evidence="3" key="1">
    <citation type="submission" date="2025-08" db="UniProtKB">
        <authorList>
            <consortium name="RefSeq"/>
        </authorList>
    </citation>
    <scope>IDENTIFICATION</scope>
    <source>
        <tissue evidence="3">Entire body</tissue>
    </source>
</reference>
<dbReference type="KEGG" id="apln:112906310"/>
<accession>A0A7F5RJ46</accession>
<dbReference type="Proteomes" id="UP000192223">
    <property type="component" value="Unplaced"/>
</dbReference>
<sequence length="199" mass="22931">MEKYQDVYKLHSKKLYGVCKYLFRYGVKEITHKGEKQVLVKLTYTPKMETLQQKFGNLPVTYYRLPIENEEELSLLKEAFCDFRFGQKEIEEKMIEQGSSNTQLQILPPPLPSVQEDPQANLGKASSASSSSSSSSSSSVTTARRQVGKRKVVKDMEDNTKKFKNIEASQQSQFLFENECIEIYDDPDLLYLNSQKKFI</sequence>
<dbReference type="InParanoid" id="A0A7F5RJ46"/>
<organism evidence="2 3">
    <name type="scientific">Agrilus planipennis</name>
    <name type="common">Emerald ash borer</name>
    <name type="synonym">Agrilus marcopoli</name>
    <dbReference type="NCBI Taxonomy" id="224129"/>
    <lineage>
        <taxon>Eukaryota</taxon>
        <taxon>Metazoa</taxon>
        <taxon>Ecdysozoa</taxon>
        <taxon>Arthropoda</taxon>
        <taxon>Hexapoda</taxon>
        <taxon>Insecta</taxon>
        <taxon>Pterygota</taxon>
        <taxon>Neoptera</taxon>
        <taxon>Endopterygota</taxon>
        <taxon>Coleoptera</taxon>
        <taxon>Polyphaga</taxon>
        <taxon>Elateriformia</taxon>
        <taxon>Buprestoidea</taxon>
        <taxon>Buprestidae</taxon>
        <taxon>Agrilinae</taxon>
        <taxon>Agrilus</taxon>
    </lineage>
</organism>
<evidence type="ECO:0000256" key="1">
    <source>
        <dbReference type="SAM" id="MobiDB-lite"/>
    </source>
</evidence>
<evidence type="ECO:0000313" key="2">
    <source>
        <dbReference type="Proteomes" id="UP000192223"/>
    </source>
</evidence>
<gene>
    <name evidence="3" type="primary">LOC112906310</name>
</gene>
<name>A0A7F5RJ46_AGRPL</name>
<dbReference type="OrthoDB" id="6732782at2759"/>
<evidence type="ECO:0000313" key="3">
    <source>
        <dbReference type="RefSeq" id="XP_025836013.1"/>
    </source>
</evidence>
<protein>
    <submittedName>
        <fullName evidence="3">Uncharacterized protein LOC112906310</fullName>
    </submittedName>
</protein>
<proteinExistence type="predicted"/>